<evidence type="ECO:0000313" key="2">
    <source>
        <dbReference type="EMBL" id="CAD2140006.1"/>
    </source>
</evidence>
<reference evidence="2 3" key="1">
    <citation type="submission" date="2020-08" db="EMBL/GenBank/DDBJ databases">
        <authorList>
            <person name="Koutsovoulos G."/>
            <person name="Danchin GJ E."/>
        </authorList>
    </citation>
    <scope>NUCLEOTIDE SEQUENCE [LARGE SCALE GENOMIC DNA]</scope>
</reference>
<feature type="compositionally biased region" description="Low complexity" evidence="1">
    <location>
        <begin position="50"/>
        <end position="66"/>
    </location>
</feature>
<proteinExistence type="predicted"/>
<dbReference type="Proteomes" id="UP000580250">
    <property type="component" value="Unassembled WGS sequence"/>
</dbReference>
<feature type="region of interest" description="Disordered" evidence="1">
    <location>
        <begin position="1"/>
        <end position="94"/>
    </location>
</feature>
<feature type="compositionally biased region" description="Basic and acidic residues" evidence="1">
    <location>
        <begin position="1"/>
        <end position="13"/>
    </location>
</feature>
<evidence type="ECO:0000256" key="1">
    <source>
        <dbReference type="SAM" id="MobiDB-lite"/>
    </source>
</evidence>
<sequence length="94" mass="11151">MDIKPKLEPRDVELNENIAVKQGKKRKGDDDNFQPNRLTKTQRRKLNKMNKQQQKQQQGGNVQQQQRHLPQKVEELNENIGALNPVKKERKREK</sequence>
<name>A0A6V7TZ52_MELEN</name>
<dbReference type="AlphaFoldDB" id="A0A6V7TZ52"/>
<comment type="caution">
    <text evidence="2">The sequence shown here is derived from an EMBL/GenBank/DDBJ whole genome shotgun (WGS) entry which is preliminary data.</text>
</comment>
<protein>
    <submittedName>
        <fullName evidence="2">Uncharacterized protein</fullName>
    </submittedName>
</protein>
<evidence type="ECO:0000313" key="3">
    <source>
        <dbReference type="Proteomes" id="UP000580250"/>
    </source>
</evidence>
<accession>A0A6V7TZ52</accession>
<gene>
    <name evidence="2" type="ORF">MENT_LOCUS6369</name>
</gene>
<dbReference type="EMBL" id="CAJEWN010000024">
    <property type="protein sequence ID" value="CAD2140006.1"/>
    <property type="molecule type" value="Genomic_DNA"/>
</dbReference>
<organism evidence="2 3">
    <name type="scientific">Meloidogyne enterolobii</name>
    <name type="common">Root-knot nematode worm</name>
    <name type="synonym">Meloidogyne mayaguensis</name>
    <dbReference type="NCBI Taxonomy" id="390850"/>
    <lineage>
        <taxon>Eukaryota</taxon>
        <taxon>Metazoa</taxon>
        <taxon>Ecdysozoa</taxon>
        <taxon>Nematoda</taxon>
        <taxon>Chromadorea</taxon>
        <taxon>Rhabditida</taxon>
        <taxon>Tylenchina</taxon>
        <taxon>Tylenchomorpha</taxon>
        <taxon>Tylenchoidea</taxon>
        <taxon>Meloidogynidae</taxon>
        <taxon>Meloidogyninae</taxon>
        <taxon>Meloidogyne</taxon>
    </lineage>
</organism>